<dbReference type="PANTHER" id="PTHR24291:SF189">
    <property type="entry name" value="CYTOCHROME P450 4C3-RELATED"/>
    <property type="match status" value="1"/>
</dbReference>
<dbReference type="SUPFAM" id="SSF48264">
    <property type="entry name" value="Cytochrome P450"/>
    <property type="match status" value="1"/>
</dbReference>
<proteinExistence type="inferred from homology"/>
<protein>
    <recommendedName>
        <fullName evidence="9">Cytochrome P450</fullName>
    </recommendedName>
</protein>
<dbReference type="InterPro" id="IPR036396">
    <property type="entry name" value="Cyt_P450_sf"/>
</dbReference>
<dbReference type="GO" id="GO:0020037">
    <property type="term" value="F:heme binding"/>
    <property type="evidence" value="ECO:0007669"/>
    <property type="project" value="InterPro"/>
</dbReference>
<dbReference type="InterPro" id="IPR017972">
    <property type="entry name" value="Cyt_P450_CS"/>
</dbReference>
<feature type="binding site" description="axial binding residue" evidence="5">
    <location>
        <position position="219"/>
    </location>
    <ligand>
        <name>heme</name>
        <dbReference type="ChEBI" id="CHEBI:30413"/>
    </ligand>
    <ligandPart>
        <name>Fe</name>
        <dbReference type="ChEBI" id="CHEBI:18248"/>
    </ligandPart>
</feature>
<dbReference type="PRINTS" id="PR00385">
    <property type="entry name" value="P450"/>
</dbReference>
<comment type="caution">
    <text evidence="7">The sequence shown here is derived from an EMBL/GenBank/DDBJ whole genome shotgun (WGS) entry which is preliminary data.</text>
</comment>
<keyword evidence="4" id="KW-0472">Membrane</keyword>
<dbReference type="GO" id="GO:0016705">
    <property type="term" value="F:oxidoreductase activity, acting on paired donors, with incorporation or reduction of molecular oxygen"/>
    <property type="evidence" value="ECO:0007669"/>
    <property type="project" value="InterPro"/>
</dbReference>
<dbReference type="PROSITE" id="PS00086">
    <property type="entry name" value="CYTOCHROME_P450"/>
    <property type="match status" value="1"/>
</dbReference>
<keyword evidence="5 6" id="KW-0349">Heme</keyword>
<dbReference type="InterPro" id="IPR002401">
    <property type="entry name" value="Cyt_P450_E_grp-I"/>
</dbReference>
<comment type="cofactor">
    <cofactor evidence="5">
        <name>heme</name>
        <dbReference type="ChEBI" id="CHEBI:30413"/>
    </cofactor>
</comment>
<comment type="similarity">
    <text evidence="2 6">Belongs to the cytochrome P450 family.</text>
</comment>
<dbReference type="Gene3D" id="1.10.630.10">
    <property type="entry name" value="Cytochrome P450"/>
    <property type="match status" value="1"/>
</dbReference>
<dbReference type="GO" id="GO:0004497">
    <property type="term" value="F:monooxygenase activity"/>
    <property type="evidence" value="ECO:0007669"/>
    <property type="project" value="UniProtKB-KW"/>
</dbReference>
<evidence type="ECO:0000256" key="5">
    <source>
        <dbReference type="PIRSR" id="PIRSR602401-1"/>
    </source>
</evidence>
<keyword evidence="6" id="KW-0503">Monooxygenase</keyword>
<name>A0A8S3BXQ4_9BILA</name>
<sequence length="274" mass="31616">MRLPLGREQAKNLKVLHDVSRKIIADRIATFNAENTNSVNDKKGTRRLVFLDSLLVQMKSEQLSLDDIQEEVDTFMFEGHDTTAAAVNFACYLIGSHPDVQAKVHAEMDAIFSDDRERPCTMDDAQRMIYLDAVIKESMRLLPPVPAVIREIQEDFVCNGQIIRKGTTMYIFIYGVHHDPNVFPQPERFDPNRFYESIEVDEERSPYAFVPFSAGSRNCIGQRFAQLEEKTILSTLLRRYTFRATQTIDELELCFEAIMRPEVPIKLIVEHRQI</sequence>
<evidence type="ECO:0000256" key="6">
    <source>
        <dbReference type="RuleBase" id="RU000461"/>
    </source>
</evidence>
<evidence type="ECO:0000256" key="1">
    <source>
        <dbReference type="ARBA" id="ARBA00004586"/>
    </source>
</evidence>
<dbReference type="PRINTS" id="PR00463">
    <property type="entry name" value="EP450I"/>
</dbReference>
<keyword evidence="3" id="KW-0256">Endoplasmic reticulum</keyword>
<dbReference type="Pfam" id="PF00067">
    <property type="entry name" value="p450"/>
    <property type="match status" value="1"/>
</dbReference>
<accession>A0A8S3BXQ4</accession>
<evidence type="ECO:0000256" key="2">
    <source>
        <dbReference type="ARBA" id="ARBA00010617"/>
    </source>
</evidence>
<keyword evidence="5 6" id="KW-0408">Iron</keyword>
<dbReference type="GO" id="GO:0005506">
    <property type="term" value="F:iron ion binding"/>
    <property type="evidence" value="ECO:0007669"/>
    <property type="project" value="InterPro"/>
</dbReference>
<evidence type="ECO:0008006" key="9">
    <source>
        <dbReference type="Google" id="ProtNLM"/>
    </source>
</evidence>
<dbReference type="EMBL" id="CAJOBH010145828">
    <property type="protein sequence ID" value="CAF4825874.1"/>
    <property type="molecule type" value="Genomic_DNA"/>
</dbReference>
<organism evidence="7 8">
    <name type="scientific">Rotaria magnacalcarata</name>
    <dbReference type="NCBI Taxonomy" id="392030"/>
    <lineage>
        <taxon>Eukaryota</taxon>
        <taxon>Metazoa</taxon>
        <taxon>Spiralia</taxon>
        <taxon>Gnathifera</taxon>
        <taxon>Rotifera</taxon>
        <taxon>Eurotatoria</taxon>
        <taxon>Bdelloidea</taxon>
        <taxon>Philodinida</taxon>
        <taxon>Philodinidae</taxon>
        <taxon>Rotaria</taxon>
    </lineage>
</organism>
<evidence type="ECO:0000313" key="8">
    <source>
        <dbReference type="Proteomes" id="UP000681967"/>
    </source>
</evidence>
<gene>
    <name evidence="7" type="ORF">BYL167_LOCUS49190</name>
</gene>
<dbReference type="PANTHER" id="PTHR24291">
    <property type="entry name" value="CYTOCHROME P450 FAMILY 4"/>
    <property type="match status" value="1"/>
</dbReference>
<keyword evidence="6" id="KW-0560">Oxidoreductase</keyword>
<evidence type="ECO:0000256" key="4">
    <source>
        <dbReference type="ARBA" id="ARBA00023136"/>
    </source>
</evidence>
<evidence type="ECO:0000256" key="3">
    <source>
        <dbReference type="ARBA" id="ARBA00022824"/>
    </source>
</evidence>
<dbReference type="AlphaFoldDB" id="A0A8S3BXQ4"/>
<dbReference type="GO" id="GO:0005789">
    <property type="term" value="C:endoplasmic reticulum membrane"/>
    <property type="evidence" value="ECO:0007669"/>
    <property type="project" value="UniProtKB-SubCell"/>
</dbReference>
<reference evidence="7" key="1">
    <citation type="submission" date="2021-02" db="EMBL/GenBank/DDBJ databases">
        <authorList>
            <person name="Nowell W R."/>
        </authorList>
    </citation>
    <scope>NUCLEOTIDE SEQUENCE</scope>
</reference>
<evidence type="ECO:0000313" key="7">
    <source>
        <dbReference type="EMBL" id="CAF4825874.1"/>
    </source>
</evidence>
<dbReference type="InterPro" id="IPR001128">
    <property type="entry name" value="Cyt_P450"/>
</dbReference>
<comment type="subcellular location">
    <subcellularLocation>
        <location evidence="1">Endoplasmic reticulum membrane</location>
    </subcellularLocation>
</comment>
<dbReference type="InterPro" id="IPR050196">
    <property type="entry name" value="Cytochrome_P450_Monoox"/>
</dbReference>
<dbReference type="Proteomes" id="UP000681967">
    <property type="component" value="Unassembled WGS sequence"/>
</dbReference>
<keyword evidence="5 6" id="KW-0479">Metal-binding</keyword>